<name>A0A426ZMD0_ENSVE</name>
<reference evidence="1 2" key="1">
    <citation type="journal article" date="2014" name="Agronomy (Basel)">
        <title>A Draft Genome Sequence for Ensete ventricosum, the Drought-Tolerant Tree Against Hunger.</title>
        <authorList>
            <person name="Harrison J."/>
            <person name="Moore K.A."/>
            <person name="Paszkiewicz K."/>
            <person name="Jones T."/>
            <person name="Grant M."/>
            <person name="Ambacheew D."/>
            <person name="Muzemil S."/>
            <person name="Studholme D.J."/>
        </authorList>
    </citation>
    <scope>NUCLEOTIDE SEQUENCE [LARGE SCALE GENOMIC DNA]</scope>
</reference>
<dbReference type="AlphaFoldDB" id="A0A426ZMD0"/>
<gene>
    <name evidence="1" type="ORF">B296_00041265</name>
</gene>
<protein>
    <submittedName>
        <fullName evidence="1">Uncharacterized protein</fullName>
    </submittedName>
</protein>
<evidence type="ECO:0000313" key="2">
    <source>
        <dbReference type="Proteomes" id="UP000287651"/>
    </source>
</evidence>
<evidence type="ECO:0000313" key="1">
    <source>
        <dbReference type="EMBL" id="RRT65152.1"/>
    </source>
</evidence>
<comment type="caution">
    <text evidence="1">The sequence shown here is derived from an EMBL/GenBank/DDBJ whole genome shotgun (WGS) entry which is preliminary data.</text>
</comment>
<dbReference type="EMBL" id="AMZH03005918">
    <property type="protein sequence ID" value="RRT65152.1"/>
    <property type="molecule type" value="Genomic_DNA"/>
</dbReference>
<sequence>MDRLYKVTEVRGEPMIACFKCQMREAAEVVEMRSPMMPMGRWREDEAGSARSRHNREQVNYNDVPGAGGYHWFCDPFSVAHAAICVEEDDDVAGL</sequence>
<proteinExistence type="predicted"/>
<dbReference type="Proteomes" id="UP000287651">
    <property type="component" value="Unassembled WGS sequence"/>
</dbReference>
<accession>A0A426ZMD0</accession>
<organism evidence="1 2">
    <name type="scientific">Ensete ventricosum</name>
    <name type="common">Abyssinian banana</name>
    <name type="synonym">Musa ensete</name>
    <dbReference type="NCBI Taxonomy" id="4639"/>
    <lineage>
        <taxon>Eukaryota</taxon>
        <taxon>Viridiplantae</taxon>
        <taxon>Streptophyta</taxon>
        <taxon>Embryophyta</taxon>
        <taxon>Tracheophyta</taxon>
        <taxon>Spermatophyta</taxon>
        <taxon>Magnoliopsida</taxon>
        <taxon>Liliopsida</taxon>
        <taxon>Zingiberales</taxon>
        <taxon>Musaceae</taxon>
        <taxon>Ensete</taxon>
    </lineage>
</organism>